<dbReference type="EMBL" id="JAAGYR010000027">
    <property type="protein sequence ID" value="NEN76635.1"/>
    <property type="molecule type" value="Genomic_DNA"/>
</dbReference>
<evidence type="ECO:0000313" key="1">
    <source>
        <dbReference type="EMBL" id="NEN76635.1"/>
    </source>
</evidence>
<dbReference type="Proteomes" id="UP000477651">
    <property type="component" value="Unassembled WGS sequence"/>
</dbReference>
<reference evidence="1 2" key="1">
    <citation type="submission" date="2020-02" db="EMBL/GenBank/DDBJ databases">
        <title>Pelistega sp. NLN82 were isolated from wild rodents of the Hainan Island.</title>
        <authorList>
            <person name="Niu N."/>
            <person name="Zhou J."/>
        </authorList>
    </citation>
    <scope>NUCLEOTIDE SEQUENCE [LARGE SCALE GENOMIC DNA]</scope>
    <source>
        <strain evidence="1 2">NLN82</strain>
    </source>
</reference>
<sequence>MPEYTIEQAINIFIKNYGYHVRLNEFAEAEQQVLNLLKIQPNEPSHFYRLAYIYLKWNKPQQGVEWALKALEKDASDIPTWDILAHLYGDLHDDEKAAYYGRYALDLREQHLHGEHPKKPELPQIITKEGKNIIAFSLYGTAARYLEPAVINAQIVNHIYPGWVCRFYLDHSVPHHAIERLKANGAELVYIEEIDEALQHWPGTMWRFLAIDDPSVARVIFRDADSVIGYREAAAVQEWIKSGKLFHHMRDTGSHTDLILAGMWGAIGGAIPHIQEKINTFLAQGYKIKHFADQEFLGKYVWPYMYQSLYAHDRLFGFASGRPFPPLPFNPKQQIGSYESSSKLHVATNYPDGTKVRWTLFSQLEPLIQVDFSPIFSSKEWRVCSYEAITKNGEFSDFIPKRFGSEDYRQWIRIEIEKIE</sequence>
<dbReference type="RefSeq" id="WP_163765066.1">
    <property type="nucleotide sequence ID" value="NZ_JAAGYR010000027.1"/>
</dbReference>
<name>A0A6L9Y8X4_9BURK</name>
<protein>
    <submittedName>
        <fullName evidence="1">Uncharacterized protein</fullName>
    </submittedName>
</protein>
<gene>
    <name evidence="1" type="ORF">F9B74_10000</name>
</gene>
<dbReference type="SUPFAM" id="SSF48452">
    <property type="entry name" value="TPR-like"/>
    <property type="match status" value="1"/>
</dbReference>
<evidence type="ECO:0000313" key="2">
    <source>
        <dbReference type="Proteomes" id="UP000477651"/>
    </source>
</evidence>
<dbReference type="Gene3D" id="1.25.40.10">
    <property type="entry name" value="Tetratricopeptide repeat domain"/>
    <property type="match status" value="1"/>
</dbReference>
<accession>A0A6L9Y8X4</accession>
<keyword evidence="2" id="KW-1185">Reference proteome</keyword>
<proteinExistence type="predicted"/>
<dbReference type="AlphaFoldDB" id="A0A6L9Y8X4"/>
<organism evidence="1 2">
    <name type="scientific">Pelistega ratti</name>
    <dbReference type="NCBI Taxonomy" id="2652177"/>
    <lineage>
        <taxon>Bacteria</taxon>
        <taxon>Pseudomonadati</taxon>
        <taxon>Pseudomonadota</taxon>
        <taxon>Betaproteobacteria</taxon>
        <taxon>Burkholderiales</taxon>
        <taxon>Alcaligenaceae</taxon>
        <taxon>Pelistega</taxon>
    </lineage>
</organism>
<comment type="caution">
    <text evidence="1">The sequence shown here is derived from an EMBL/GenBank/DDBJ whole genome shotgun (WGS) entry which is preliminary data.</text>
</comment>
<dbReference type="InterPro" id="IPR011990">
    <property type="entry name" value="TPR-like_helical_dom_sf"/>
</dbReference>